<comment type="caution">
    <text evidence="2">The sequence shown here is derived from an EMBL/GenBank/DDBJ whole genome shotgun (WGS) entry which is preliminary data.</text>
</comment>
<protein>
    <submittedName>
        <fullName evidence="2">Uncharacterized protein</fullName>
    </submittedName>
</protein>
<sequence>MPRPRIIQPQADLFASEDRSPAPNVPEQENLLALVSLLLTETTVKAAANAAEDGDEDHV</sequence>
<evidence type="ECO:0000313" key="2">
    <source>
        <dbReference type="EMBL" id="MCP3057065.1"/>
    </source>
</evidence>
<reference evidence="2" key="1">
    <citation type="submission" date="2022-03" db="EMBL/GenBank/DDBJ databases">
        <title>Aurantimonas Liuensis sp. Nov., isolated from the hadal seawater of the Mariana Trench.</title>
        <authorList>
            <person name="Liu R."/>
        </authorList>
    </citation>
    <scope>NUCLEOTIDE SEQUENCE</scope>
    <source>
        <strain evidence="2">LRZ36</strain>
    </source>
</reference>
<dbReference type="AlphaFoldDB" id="A0A9X2HC29"/>
<dbReference type="RefSeq" id="WP_253965850.1">
    <property type="nucleotide sequence ID" value="NZ_JALHBS010000121.1"/>
</dbReference>
<accession>A0A9X2HC29</accession>
<dbReference type="EMBL" id="JALHBS010000121">
    <property type="protein sequence ID" value="MCP3057065.1"/>
    <property type="molecule type" value="Genomic_DNA"/>
</dbReference>
<evidence type="ECO:0000313" key="3">
    <source>
        <dbReference type="Proteomes" id="UP001155220"/>
    </source>
</evidence>
<gene>
    <name evidence="2" type="ORF">MJ956_18240</name>
</gene>
<name>A0A9X2HC29_9HYPH</name>
<organism evidence="2 3">
    <name type="scientific">Aurantimonas marianensis</name>
    <dbReference type="NCBI Taxonomy" id="2920428"/>
    <lineage>
        <taxon>Bacteria</taxon>
        <taxon>Pseudomonadati</taxon>
        <taxon>Pseudomonadota</taxon>
        <taxon>Alphaproteobacteria</taxon>
        <taxon>Hyphomicrobiales</taxon>
        <taxon>Aurantimonadaceae</taxon>
        <taxon>Aurantimonas</taxon>
    </lineage>
</organism>
<evidence type="ECO:0000256" key="1">
    <source>
        <dbReference type="SAM" id="MobiDB-lite"/>
    </source>
</evidence>
<feature type="region of interest" description="Disordered" evidence="1">
    <location>
        <begin position="1"/>
        <end position="25"/>
    </location>
</feature>
<keyword evidence="3" id="KW-1185">Reference proteome</keyword>
<proteinExistence type="predicted"/>
<dbReference type="Proteomes" id="UP001155220">
    <property type="component" value="Unassembled WGS sequence"/>
</dbReference>